<keyword evidence="5" id="KW-0963">Cytoplasm</keyword>
<evidence type="ECO:0000256" key="6">
    <source>
        <dbReference type="NCBIfam" id="TIGR00152"/>
    </source>
</evidence>
<dbReference type="HAMAP" id="MF_00376">
    <property type="entry name" value="Dephospho_CoA_kinase"/>
    <property type="match status" value="1"/>
</dbReference>
<comment type="caution">
    <text evidence="7">The sequence shown here is derived from an EMBL/GenBank/DDBJ whole genome shotgun (WGS) entry which is preliminary data.</text>
</comment>
<keyword evidence="5" id="KW-0808">Transferase</keyword>
<protein>
    <recommendedName>
        <fullName evidence="5 6">Dephospho-CoA kinase</fullName>
        <ecNumber evidence="5 6">2.7.1.24</ecNumber>
    </recommendedName>
    <alternativeName>
        <fullName evidence="5">Dephosphocoenzyme A kinase</fullName>
    </alternativeName>
</protein>
<dbReference type="Proteomes" id="UP000618319">
    <property type="component" value="Unassembled WGS sequence"/>
</dbReference>
<dbReference type="RefSeq" id="WP_196938970.1">
    <property type="nucleotide sequence ID" value="NZ_MU158689.1"/>
</dbReference>
<evidence type="ECO:0000256" key="5">
    <source>
        <dbReference type="HAMAP-Rule" id="MF_00376"/>
    </source>
</evidence>
<dbReference type="InterPro" id="IPR001977">
    <property type="entry name" value="Depp_CoAkinase"/>
</dbReference>
<dbReference type="InterPro" id="IPR027417">
    <property type="entry name" value="P-loop_NTPase"/>
</dbReference>
<proteinExistence type="inferred from homology"/>
<evidence type="ECO:0000256" key="1">
    <source>
        <dbReference type="ARBA" id="ARBA00009018"/>
    </source>
</evidence>
<dbReference type="EMBL" id="PSKQ01000024">
    <property type="protein sequence ID" value="MBE8722575.1"/>
    <property type="molecule type" value="Genomic_DNA"/>
</dbReference>
<organism evidence="7 8">
    <name type="scientific">Sphingobacterium pedocola</name>
    <dbReference type="NCBI Taxonomy" id="2082722"/>
    <lineage>
        <taxon>Bacteria</taxon>
        <taxon>Pseudomonadati</taxon>
        <taxon>Bacteroidota</taxon>
        <taxon>Sphingobacteriia</taxon>
        <taxon>Sphingobacteriales</taxon>
        <taxon>Sphingobacteriaceae</taxon>
        <taxon>Sphingobacterium</taxon>
    </lineage>
</organism>
<dbReference type="NCBIfam" id="TIGR00152">
    <property type="entry name" value="dephospho-CoA kinase"/>
    <property type="match status" value="1"/>
</dbReference>
<keyword evidence="8" id="KW-1185">Reference proteome</keyword>
<dbReference type="SUPFAM" id="SSF52540">
    <property type="entry name" value="P-loop containing nucleoside triphosphate hydrolases"/>
    <property type="match status" value="1"/>
</dbReference>
<dbReference type="PANTHER" id="PTHR10695">
    <property type="entry name" value="DEPHOSPHO-COA KINASE-RELATED"/>
    <property type="match status" value="1"/>
</dbReference>
<dbReference type="Gene3D" id="3.40.50.300">
    <property type="entry name" value="P-loop containing nucleotide triphosphate hydrolases"/>
    <property type="match status" value="1"/>
</dbReference>
<dbReference type="Pfam" id="PF01121">
    <property type="entry name" value="CoaE"/>
    <property type="match status" value="1"/>
</dbReference>
<keyword evidence="3 5" id="KW-0067">ATP-binding</keyword>
<evidence type="ECO:0000256" key="3">
    <source>
        <dbReference type="ARBA" id="ARBA00022840"/>
    </source>
</evidence>
<dbReference type="GO" id="GO:0016301">
    <property type="term" value="F:kinase activity"/>
    <property type="evidence" value="ECO:0007669"/>
    <property type="project" value="UniProtKB-KW"/>
</dbReference>
<reference evidence="7 8" key="1">
    <citation type="submission" date="2018-02" db="EMBL/GenBank/DDBJ databases">
        <title>Sphingobacterium KA21.</title>
        <authorList>
            <person name="Vasarhelyi B.M."/>
            <person name="Deshmukh S."/>
            <person name="Balint B."/>
            <person name="Kukolya J."/>
        </authorList>
    </citation>
    <scope>NUCLEOTIDE SEQUENCE [LARGE SCALE GENOMIC DNA]</scope>
    <source>
        <strain evidence="7 8">Ka21</strain>
    </source>
</reference>
<keyword evidence="5 7" id="KW-0418">Kinase</keyword>
<gene>
    <name evidence="5" type="primary">coaE</name>
    <name evidence="7" type="ORF">C4F40_17770</name>
</gene>
<evidence type="ECO:0000256" key="2">
    <source>
        <dbReference type="ARBA" id="ARBA00022741"/>
    </source>
</evidence>
<comment type="catalytic activity">
    <reaction evidence="5">
        <text>3'-dephospho-CoA + ATP = ADP + CoA + H(+)</text>
        <dbReference type="Rhea" id="RHEA:18245"/>
        <dbReference type="ChEBI" id="CHEBI:15378"/>
        <dbReference type="ChEBI" id="CHEBI:30616"/>
        <dbReference type="ChEBI" id="CHEBI:57287"/>
        <dbReference type="ChEBI" id="CHEBI:57328"/>
        <dbReference type="ChEBI" id="CHEBI:456216"/>
        <dbReference type="EC" id="2.7.1.24"/>
    </reaction>
</comment>
<name>A0ABR9TBC9_9SPHI</name>
<keyword evidence="4 5" id="KW-0173">Coenzyme A biosynthesis</keyword>
<keyword evidence="2 5" id="KW-0547">Nucleotide-binding</keyword>
<comment type="function">
    <text evidence="5">Catalyzes the phosphorylation of the 3'-hydroxyl group of dephosphocoenzyme A to form coenzyme A.</text>
</comment>
<dbReference type="EC" id="2.7.1.24" evidence="5 6"/>
<evidence type="ECO:0000313" key="7">
    <source>
        <dbReference type="EMBL" id="MBE8722575.1"/>
    </source>
</evidence>
<evidence type="ECO:0000313" key="8">
    <source>
        <dbReference type="Proteomes" id="UP000618319"/>
    </source>
</evidence>
<comment type="similarity">
    <text evidence="1 5">Belongs to the CoaE family.</text>
</comment>
<feature type="binding site" evidence="5">
    <location>
        <begin position="11"/>
        <end position="16"/>
    </location>
    <ligand>
        <name>ATP</name>
        <dbReference type="ChEBI" id="CHEBI:30616"/>
    </ligand>
</feature>
<comment type="pathway">
    <text evidence="5">Cofactor biosynthesis; coenzyme A biosynthesis; CoA from (R)-pantothenate: step 5/5.</text>
</comment>
<sequence length="194" mass="21921">MLKIGITGGIGTGKSFVSKIFKSMGIAFYDADKEAKDIMVKSDIIRKGLINEFGSETYGEDGALNRKWLADKVFKDPEKLELLNGIVHPVVIQDALDWTEKQRGAYSLKEAALLYESGSYKSLDYTILVAASLDLRLKRVMKRDHVSKEEVLDRMSRQMPEEEKKGYADFIIVNDEVTPLLPQVLAIHRKLLEI</sequence>
<dbReference type="CDD" id="cd02022">
    <property type="entry name" value="DPCK"/>
    <property type="match status" value="1"/>
</dbReference>
<dbReference type="PANTHER" id="PTHR10695:SF46">
    <property type="entry name" value="BIFUNCTIONAL COENZYME A SYNTHASE-RELATED"/>
    <property type="match status" value="1"/>
</dbReference>
<comment type="subcellular location">
    <subcellularLocation>
        <location evidence="5">Cytoplasm</location>
    </subcellularLocation>
</comment>
<dbReference type="PROSITE" id="PS51219">
    <property type="entry name" value="DPCK"/>
    <property type="match status" value="1"/>
</dbReference>
<evidence type="ECO:0000256" key="4">
    <source>
        <dbReference type="ARBA" id="ARBA00022993"/>
    </source>
</evidence>
<accession>A0ABR9TBC9</accession>